<evidence type="ECO:0000313" key="2">
    <source>
        <dbReference type="EMBL" id="PTU53877.1"/>
    </source>
</evidence>
<proteinExistence type="predicted"/>
<organism evidence="2 3">
    <name type="scientific">Pseudomonas plecoglossicida</name>
    <dbReference type="NCBI Taxonomy" id="70775"/>
    <lineage>
        <taxon>Bacteria</taxon>
        <taxon>Pseudomonadati</taxon>
        <taxon>Pseudomonadota</taxon>
        <taxon>Gammaproteobacteria</taxon>
        <taxon>Pseudomonadales</taxon>
        <taxon>Pseudomonadaceae</taxon>
        <taxon>Pseudomonas</taxon>
    </lineage>
</organism>
<reference evidence="2 3" key="1">
    <citation type="submission" date="2018-04" db="EMBL/GenBank/DDBJ databases">
        <authorList>
            <person name="Go L.Y."/>
            <person name="Mitchell J.A."/>
        </authorList>
    </citation>
    <scope>NUCLEOTIDE SEQUENCE [LARGE SCALE GENOMIC DNA]</scope>
    <source>
        <strain evidence="2 3">KCJK7865</strain>
    </source>
</reference>
<protein>
    <submittedName>
        <fullName evidence="2">Uncharacterized protein</fullName>
    </submittedName>
</protein>
<dbReference type="Proteomes" id="UP000244874">
    <property type="component" value="Unassembled WGS sequence"/>
</dbReference>
<dbReference type="AlphaFoldDB" id="A0A2R7UNX8"/>
<dbReference type="EMBL" id="QANO01000067">
    <property type="protein sequence ID" value="PTU53877.1"/>
    <property type="molecule type" value="Genomic_DNA"/>
</dbReference>
<feature type="compositionally biased region" description="Polar residues" evidence="1">
    <location>
        <begin position="12"/>
        <end position="26"/>
    </location>
</feature>
<feature type="region of interest" description="Disordered" evidence="1">
    <location>
        <begin position="1"/>
        <end position="30"/>
    </location>
</feature>
<accession>A0A2R7UNX8</accession>
<name>A0A2R7UNX8_PSEDL</name>
<evidence type="ECO:0000313" key="3">
    <source>
        <dbReference type="Proteomes" id="UP000244874"/>
    </source>
</evidence>
<gene>
    <name evidence="2" type="ORF">DBB42_02100</name>
</gene>
<sequence>MPLPGWSRPWTRCSNNSWSAPASSRVNPLPQVPHQLQDCANPVGAGLPAKGPVQAKRKRGRRCASAPHLTAQSTVNARQPHCA</sequence>
<comment type="caution">
    <text evidence="2">The sequence shown here is derived from an EMBL/GenBank/DDBJ whole genome shotgun (WGS) entry which is preliminary data.</text>
</comment>
<feature type="region of interest" description="Disordered" evidence="1">
    <location>
        <begin position="42"/>
        <end position="83"/>
    </location>
</feature>
<evidence type="ECO:0000256" key="1">
    <source>
        <dbReference type="SAM" id="MobiDB-lite"/>
    </source>
</evidence>